<dbReference type="EMBL" id="ACBX02000029">
    <property type="protein sequence ID" value="EFB34799.1"/>
    <property type="molecule type" value="Genomic_DNA"/>
</dbReference>
<keyword evidence="2" id="KW-1185">Reference proteome</keyword>
<reference evidence="1" key="1">
    <citation type="submission" date="2009-11" db="EMBL/GenBank/DDBJ databases">
        <authorList>
            <person name="Weinstock G."/>
            <person name="Sodergren E."/>
            <person name="Clifton S."/>
            <person name="Fulton L."/>
            <person name="Fulton B."/>
            <person name="Courtney L."/>
            <person name="Fronick C."/>
            <person name="Harrison M."/>
            <person name="Strong C."/>
            <person name="Farmer C."/>
            <person name="Delahaunty K."/>
            <person name="Markovic C."/>
            <person name="Hall O."/>
            <person name="Minx P."/>
            <person name="Tomlinson C."/>
            <person name="Mitreva M."/>
            <person name="Nelson J."/>
            <person name="Hou S."/>
            <person name="Wollam A."/>
            <person name="Pepin K.H."/>
            <person name="Johnson M."/>
            <person name="Bhonagiri V."/>
            <person name="Nash W.E."/>
            <person name="Warren W."/>
            <person name="Chinwalla A."/>
            <person name="Mardis E.R."/>
            <person name="Wilson R.K."/>
        </authorList>
    </citation>
    <scope>NUCLEOTIDE SEQUENCE [LARGE SCALE GENOMIC DNA]</scope>
    <source>
        <strain evidence="1">DSM 18205</strain>
    </source>
</reference>
<organism evidence="1 2">
    <name type="scientific">Segatella copri DSM 18205</name>
    <dbReference type="NCBI Taxonomy" id="537011"/>
    <lineage>
        <taxon>Bacteria</taxon>
        <taxon>Pseudomonadati</taxon>
        <taxon>Bacteroidota</taxon>
        <taxon>Bacteroidia</taxon>
        <taxon>Bacteroidales</taxon>
        <taxon>Prevotellaceae</taxon>
        <taxon>Segatella</taxon>
    </lineage>
</organism>
<name>D1PEX3_9BACT</name>
<dbReference type="Proteomes" id="UP000004477">
    <property type="component" value="Unassembled WGS sequence"/>
</dbReference>
<proteinExistence type="predicted"/>
<accession>D1PEX3</accession>
<sequence>MNNIEAADLREVPKNRPILWALDAYYMGNECPLLVLSMPDTWSLSAHLMVSYRPLNGLLQTTLCAFIPNPTCQSFLLFLVCVDILYILKK</sequence>
<comment type="caution">
    <text evidence="1">The sequence shown here is derived from an EMBL/GenBank/DDBJ whole genome shotgun (WGS) entry which is preliminary data.</text>
</comment>
<protein>
    <submittedName>
        <fullName evidence="1">Uncharacterized protein</fullName>
    </submittedName>
</protein>
<dbReference type="HOGENOM" id="CLU_2438323_0_0_10"/>
<dbReference type="PaxDb" id="537011-PREVCOP_05779"/>
<gene>
    <name evidence="1" type="ORF">PREVCOP_05779</name>
</gene>
<evidence type="ECO:0000313" key="2">
    <source>
        <dbReference type="Proteomes" id="UP000004477"/>
    </source>
</evidence>
<dbReference type="AlphaFoldDB" id="D1PEX3"/>
<evidence type="ECO:0000313" key="1">
    <source>
        <dbReference type="EMBL" id="EFB34799.1"/>
    </source>
</evidence>